<evidence type="ECO:0000256" key="6">
    <source>
        <dbReference type="ARBA" id="ARBA00022723"/>
    </source>
</evidence>
<evidence type="ECO:0000256" key="1">
    <source>
        <dbReference type="ARBA" id="ARBA00000900"/>
    </source>
</evidence>
<dbReference type="Pfam" id="PF26192">
    <property type="entry name" value="RNF157-like_N"/>
    <property type="match status" value="1"/>
</dbReference>
<feature type="compositionally biased region" description="Gly residues" evidence="13">
    <location>
        <begin position="26"/>
        <end position="35"/>
    </location>
</feature>
<evidence type="ECO:0000256" key="2">
    <source>
        <dbReference type="ARBA" id="ARBA00004906"/>
    </source>
</evidence>
<keyword evidence="8" id="KW-0833">Ubl conjugation pathway</keyword>
<evidence type="ECO:0000256" key="7">
    <source>
        <dbReference type="ARBA" id="ARBA00022771"/>
    </source>
</evidence>
<dbReference type="FunFam" id="3.30.40.10:FF:000115">
    <property type="entry name" value="probable E3 ubiquitin-protein ligase LOG2"/>
    <property type="match status" value="1"/>
</dbReference>
<evidence type="ECO:0000256" key="13">
    <source>
        <dbReference type="SAM" id="MobiDB-lite"/>
    </source>
</evidence>
<dbReference type="Pfam" id="PF13920">
    <property type="entry name" value="zf-C3HC4_3"/>
    <property type="match status" value="1"/>
</dbReference>
<dbReference type="AlphaFoldDB" id="A0A7S1T7Z8"/>
<feature type="compositionally biased region" description="Polar residues" evidence="13">
    <location>
        <begin position="98"/>
        <end position="109"/>
    </location>
</feature>
<dbReference type="InterPro" id="IPR045194">
    <property type="entry name" value="MGRN1/RNF157-like"/>
</dbReference>
<dbReference type="InterPro" id="IPR013083">
    <property type="entry name" value="Znf_RING/FYVE/PHD"/>
</dbReference>
<reference evidence="15" key="1">
    <citation type="submission" date="2021-01" db="EMBL/GenBank/DDBJ databases">
        <authorList>
            <person name="Corre E."/>
            <person name="Pelletier E."/>
            <person name="Niang G."/>
            <person name="Scheremetjew M."/>
            <person name="Finn R."/>
            <person name="Kale V."/>
            <person name="Holt S."/>
            <person name="Cochrane G."/>
            <person name="Meng A."/>
            <person name="Brown T."/>
            <person name="Cohen L."/>
        </authorList>
    </citation>
    <scope>NUCLEOTIDE SEQUENCE</scope>
    <source>
        <strain evidence="15">PLY429</strain>
    </source>
</reference>
<dbReference type="EC" id="2.3.2.27" evidence="3"/>
<dbReference type="PANTHER" id="PTHR22996:SF0">
    <property type="entry name" value="RE60872P-RELATED"/>
    <property type="match status" value="1"/>
</dbReference>
<dbReference type="SUPFAM" id="SSF57850">
    <property type="entry name" value="RING/U-box"/>
    <property type="match status" value="1"/>
</dbReference>
<evidence type="ECO:0000256" key="3">
    <source>
        <dbReference type="ARBA" id="ARBA00012483"/>
    </source>
</evidence>
<evidence type="ECO:0000256" key="8">
    <source>
        <dbReference type="ARBA" id="ARBA00022786"/>
    </source>
</evidence>
<comment type="pathway">
    <text evidence="2">Protein modification; protein ubiquitination.</text>
</comment>
<dbReference type="InterPro" id="IPR001841">
    <property type="entry name" value="Znf_RING"/>
</dbReference>
<dbReference type="InterPro" id="IPR058981">
    <property type="entry name" value="MGRN1/RNF157-like_N"/>
</dbReference>
<protein>
    <recommendedName>
        <fullName evidence="3">RING-type E3 ubiquitin transferase</fullName>
        <ecNumber evidence="3">2.3.2.27</ecNumber>
    </recommendedName>
</protein>
<evidence type="ECO:0000313" key="15">
    <source>
        <dbReference type="EMBL" id="CAD9227400.1"/>
    </source>
</evidence>
<evidence type="ECO:0000256" key="4">
    <source>
        <dbReference type="ARBA" id="ARBA00022679"/>
    </source>
</evidence>
<dbReference type="EMBL" id="HBGG01042187">
    <property type="protein sequence ID" value="CAD9227400.1"/>
    <property type="molecule type" value="Transcribed_RNA"/>
</dbReference>
<evidence type="ECO:0000256" key="9">
    <source>
        <dbReference type="ARBA" id="ARBA00022833"/>
    </source>
</evidence>
<keyword evidence="6" id="KW-0479">Metal-binding</keyword>
<sequence length="370" mass="40555">MGATHSSRRRASETAGAAVGHQNWPAGGGRSGAGGYPPHSHSQYSAHYPAPPVAQQHHHPWSQYGGQRSGAGHVQSPAPANHHGQPPYPTSEPRAAQGESSPDGQLQQTSTIRNAVNLKKDSLKLVPRADNPDILDIHFTFDSTALCSVTTFIMATEDTANGSQLINMVQPPGERVIYQKGLGLLFPQPGQTFKEGHHSVISSMYKKSDLCMQEGDRWPLIIRLETALERQSAGKGLKDLKEGSAQPLWVQSQTTFATIVYEDDEHWKVKVNKQKIWVAGVSYELQEIYGMESAQGSATMGDLDDGSECVICMVNRRDTTVLPCRHMCMCSECANLLRHRTNRCPICRETVESLLHIKLQSKSTAPRPSS</sequence>
<dbReference type="GO" id="GO:0008270">
    <property type="term" value="F:zinc ion binding"/>
    <property type="evidence" value="ECO:0007669"/>
    <property type="project" value="UniProtKB-KW"/>
</dbReference>
<comment type="similarity">
    <text evidence="11">Belongs to the RING-type zinc finger family. LOG2 subfamily.</text>
</comment>
<dbReference type="CDD" id="cd16789">
    <property type="entry name" value="mRING-HC-C3HC5_MGRN1-like"/>
    <property type="match status" value="1"/>
</dbReference>
<evidence type="ECO:0000256" key="11">
    <source>
        <dbReference type="ARBA" id="ARBA00025721"/>
    </source>
</evidence>
<evidence type="ECO:0000256" key="10">
    <source>
        <dbReference type="ARBA" id="ARBA00023288"/>
    </source>
</evidence>
<dbReference type="GO" id="GO:0016567">
    <property type="term" value="P:protein ubiquitination"/>
    <property type="evidence" value="ECO:0007669"/>
    <property type="project" value="TreeGrafter"/>
</dbReference>
<dbReference type="PROSITE" id="PS50089">
    <property type="entry name" value="ZF_RING_2"/>
    <property type="match status" value="1"/>
</dbReference>
<name>A0A7S1T7Z8_9CHLO</name>
<accession>A0A7S1T7Z8</accession>
<keyword evidence="5" id="KW-0519">Myristate</keyword>
<keyword evidence="9" id="KW-0862">Zinc</keyword>
<comment type="catalytic activity">
    <reaction evidence="1">
        <text>S-ubiquitinyl-[E2 ubiquitin-conjugating enzyme]-L-cysteine + [acceptor protein]-L-lysine = [E2 ubiquitin-conjugating enzyme]-L-cysteine + N(6)-ubiquitinyl-[acceptor protein]-L-lysine.</text>
        <dbReference type="EC" id="2.3.2.27"/>
    </reaction>
</comment>
<keyword evidence="4" id="KW-0808">Transferase</keyword>
<keyword evidence="7 12" id="KW-0863">Zinc-finger</keyword>
<evidence type="ECO:0000259" key="14">
    <source>
        <dbReference type="PROSITE" id="PS50089"/>
    </source>
</evidence>
<keyword evidence="10" id="KW-0449">Lipoprotein</keyword>
<proteinExistence type="inferred from homology"/>
<dbReference type="GO" id="GO:0061630">
    <property type="term" value="F:ubiquitin protein ligase activity"/>
    <property type="evidence" value="ECO:0007669"/>
    <property type="project" value="UniProtKB-EC"/>
</dbReference>
<dbReference type="PANTHER" id="PTHR22996">
    <property type="entry name" value="MAHOGUNIN"/>
    <property type="match status" value="1"/>
</dbReference>
<gene>
    <name evidence="15" type="ORF">TCHU04912_LOCUS21793</name>
</gene>
<feature type="region of interest" description="Disordered" evidence="13">
    <location>
        <begin position="1"/>
        <end position="109"/>
    </location>
</feature>
<evidence type="ECO:0000256" key="12">
    <source>
        <dbReference type="PROSITE-ProRule" id="PRU00175"/>
    </source>
</evidence>
<dbReference type="SMART" id="SM00184">
    <property type="entry name" value="RING"/>
    <property type="match status" value="1"/>
</dbReference>
<feature type="domain" description="RING-type" evidence="14">
    <location>
        <begin position="309"/>
        <end position="348"/>
    </location>
</feature>
<dbReference type="Gene3D" id="3.30.40.10">
    <property type="entry name" value="Zinc/RING finger domain, C3HC4 (zinc finger)"/>
    <property type="match status" value="1"/>
</dbReference>
<evidence type="ECO:0000256" key="5">
    <source>
        <dbReference type="ARBA" id="ARBA00022707"/>
    </source>
</evidence>
<dbReference type="InterPro" id="IPR045195">
    <property type="entry name" value="LOG2-like_mRING_C3HC5"/>
</dbReference>
<organism evidence="15">
    <name type="scientific">Tetraselmis chuii</name>
    <dbReference type="NCBI Taxonomy" id="63592"/>
    <lineage>
        <taxon>Eukaryota</taxon>
        <taxon>Viridiplantae</taxon>
        <taxon>Chlorophyta</taxon>
        <taxon>core chlorophytes</taxon>
        <taxon>Chlorodendrophyceae</taxon>
        <taxon>Chlorodendrales</taxon>
        <taxon>Chlorodendraceae</taxon>
        <taxon>Tetraselmis</taxon>
    </lineage>
</organism>